<dbReference type="Proteomes" id="UP001606303">
    <property type="component" value="Unassembled WGS sequence"/>
</dbReference>
<evidence type="ECO:0000256" key="1">
    <source>
        <dbReference type="SAM" id="Phobius"/>
    </source>
</evidence>
<organism evidence="2 3">
    <name type="scientific">Pelomonas baiyunensis</name>
    <dbReference type="NCBI Taxonomy" id="3299026"/>
    <lineage>
        <taxon>Bacteria</taxon>
        <taxon>Pseudomonadati</taxon>
        <taxon>Pseudomonadota</taxon>
        <taxon>Betaproteobacteria</taxon>
        <taxon>Burkholderiales</taxon>
        <taxon>Sphaerotilaceae</taxon>
        <taxon>Roseateles</taxon>
    </lineage>
</organism>
<dbReference type="EMBL" id="JBIGIB010000003">
    <property type="protein sequence ID" value="MFG6467336.1"/>
    <property type="molecule type" value="Genomic_DNA"/>
</dbReference>
<feature type="transmembrane region" description="Helical" evidence="1">
    <location>
        <begin position="284"/>
        <end position="309"/>
    </location>
</feature>
<feature type="transmembrane region" description="Helical" evidence="1">
    <location>
        <begin position="23"/>
        <end position="43"/>
    </location>
</feature>
<evidence type="ECO:0000313" key="2">
    <source>
        <dbReference type="EMBL" id="MFG6467336.1"/>
    </source>
</evidence>
<feature type="transmembrane region" description="Helical" evidence="1">
    <location>
        <begin position="120"/>
        <end position="138"/>
    </location>
</feature>
<feature type="transmembrane region" description="Helical" evidence="1">
    <location>
        <begin position="395"/>
        <end position="411"/>
    </location>
</feature>
<reference evidence="2 3" key="1">
    <citation type="submission" date="2024-08" db="EMBL/GenBank/DDBJ databases">
        <authorList>
            <person name="Lu H."/>
        </authorList>
    </citation>
    <scope>NUCLEOTIDE SEQUENCE [LARGE SCALE GENOMIC DNA]</scope>
    <source>
        <strain evidence="2 3">BYS87W</strain>
    </source>
</reference>
<feature type="transmembrane region" description="Helical" evidence="1">
    <location>
        <begin position="368"/>
        <end position="389"/>
    </location>
</feature>
<keyword evidence="1" id="KW-1133">Transmembrane helix</keyword>
<keyword evidence="1" id="KW-0472">Membrane</keyword>
<feature type="transmembrane region" description="Helical" evidence="1">
    <location>
        <begin position="143"/>
        <end position="163"/>
    </location>
</feature>
<protein>
    <submittedName>
        <fullName evidence="2">Uncharacterized protein</fullName>
    </submittedName>
</protein>
<accession>A0ABW7GZX7</accession>
<proteinExistence type="predicted"/>
<feature type="transmembrane region" description="Helical" evidence="1">
    <location>
        <begin position="423"/>
        <end position="440"/>
    </location>
</feature>
<keyword evidence="1" id="KW-0812">Transmembrane</keyword>
<feature type="transmembrane region" description="Helical" evidence="1">
    <location>
        <begin position="315"/>
        <end position="334"/>
    </location>
</feature>
<dbReference type="RefSeq" id="WP_394384825.1">
    <property type="nucleotide sequence ID" value="NZ_JBIGIB010000003.1"/>
</dbReference>
<keyword evidence="3" id="KW-1185">Reference proteome</keyword>
<comment type="caution">
    <text evidence="2">The sequence shown here is derived from an EMBL/GenBank/DDBJ whole genome shotgun (WGS) entry which is preliminary data.</text>
</comment>
<name>A0ABW7GZX7_9BURK</name>
<feature type="transmembrane region" description="Helical" evidence="1">
    <location>
        <begin position="175"/>
        <end position="197"/>
    </location>
</feature>
<gene>
    <name evidence="2" type="ORF">ACG01O_12005</name>
</gene>
<evidence type="ECO:0000313" key="3">
    <source>
        <dbReference type="Proteomes" id="UP001606303"/>
    </source>
</evidence>
<sequence length="486" mass="52574">MTAAQLNHTLLAAWRQRDRQHPWGRRVIAALLLLLAAIGFVLMEGPARWVLPMGALLVAVHGFWMVLGFNLQEQNHPNAARHLPGHLPALRAAALTGWAVASLLGTLLISAMLPPERLTASWQALLFGNAAVAVFTFWSLRAWWMWVVGAFIGPAVSTLRGLLEPPWLALLDLWHAHPTAMLALALLAMAGLIVAAFGTGDARHRKAYARQRLMRDAQRLQLQGKAVTPAEALGGLGRITRPFDAVLWAWRERVVTRADNRRRASVLERLELVLHGNQHWTYQLMGLGAACVILGVALGLVLLLTAATWDDLLKHGNYGIVIGLLSALLQPVLARHQALWQSRREQALLRLLPGTPQGADLNRAVAWLGLRQAAVVCLGLAALLLPLAAASGQQLAAWAVLAAVPWAVLAATRPTARMRSPSALTGALPMLVCFPTAAVAEFAGQWLGWSPVVVALPVLVASAALGVWRWRRLAHEPVGLPTGRLG</sequence>
<feature type="transmembrane region" description="Helical" evidence="1">
    <location>
        <begin position="446"/>
        <end position="468"/>
    </location>
</feature>
<feature type="transmembrane region" description="Helical" evidence="1">
    <location>
        <begin position="49"/>
        <end position="71"/>
    </location>
</feature>
<feature type="transmembrane region" description="Helical" evidence="1">
    <location>
        <begin position="92"/>
        <end position="114"/>
    </location>
</feature>